<reference evidence="2" key="1">
    <citation type="submission" date="2023-06" db="EMBL/GenBank/DDBJ databases">
        <title>Genome-scale phylogeny and comparative genomics of the fungal order Sordariales.</title>
        <authorList>
            <consortium name="Lawrence Berkeley National Laboratory"/>
            <person name="Hensen N."/>
            <person name="Bonometti L."/>
            <person name="Westerberg I."/>
            <person name="Brannstrom I.O."/>
            <person name="Guillou S."/>
            <person name="Cros-Aarteil S."/>
            <person name="Calhoun S."/>
            <person name="Haridas S."/>
            <person name="Kuo A."/>
            <person name="Mondo S."/>
            <person name="Pangilinan J."/>
            <person name="Riley R."/>
            <person name="Labutti K."/>
            <person name="Andreopoulos B."/>
            <person name="Lipzen A."/>
            <person name="Chen C."/>
            <person name="Yanf M."/>
            <person name="Daum C."/>
            <person name="Ng V."/>
            <person name="Clum A."/>
            <person name="Steindorff A."/>
            <person name="Ohm R."/>
            <person name="Martin F."/>
            <person name="Silar P."/>
            <person name="Natvig D."/>
            <person name="Lalanne C."/>
            <person name="Gautier V."/>
            <person name="Ament-Velasquez S.L."/>
            <person name="Kruys A."/>
            <person name="Hutchinson M.I."/>
            <person name="Powell A.J."/>
            <person name="Barry K."/>
            <person name="Miller A.N."/>
            <person name="Grigoriev I.V."/>
            <person name="Debuchy R."/>
            <person name="Gladieux P."/>
            <person name="Thoren M.H."/>
            <person name="Johannesson H."/>
        </authorList>
    </citation>
    <scope>NUCLEOTIDE SEQUENCE</scope>
    <source>
        <strain evidence="2">CBS 606.72</strain>
    </source>
</reference>
<feature type="chain" id="PRO_5041461292" evidence="1">
    <location>
        <begin position="21"/>
        <end position="225"/>
    </location>
</feature>
<dbReference type="AlphaFoldDB" id="A0AA39X5A3"/>
<accession>A0AA39X5A3</accession>
<gene>
    <name evidence="2" type="ORF">B0T14DRAFT_136366</name>
</gene>
<feature type="signal peptide" evidence="1">
    <location>
        <begin position="1"/>
        <end position="20"/>
    </location>
</feature>
<name>A0AA39X5A3_9PEZI</name>
<evidence type="ECO:0000313" key="3">
    <source>
        <dbReference type="Proteomes" id="UP001175000"/>
    </source>
</evidence>
<organism evidence="2 3">
    <name type="scientific">Immersiella caudata</name>
    <dbReference type="NCBI Taxonomy" id="314043"/>
    <lineage>
        <taxon>Eukaryota</taxon>
        <taxon>Fungi</taxon>
        <taxon>Dikarya</taxon>
        <taxon>Ascomycota</taxon>
        <taxon>Pezizomycotina</taxon>
        <taxon>Sordariomycetes</taxon>
        <taxon>Sordariomycetidae</taxon>
        <taxon>Sordariales</taxon>
        <taxon>Lasiosphaeriaceae</taxon>
        <taxon>Immersiella</taxon>
    </lineage>
</organism>
<sequence>MKSTTVVMALAASTVALPSAYEVKPIDELSSNTPLGTMKWIGPLSPDSNTTTTLYGTAESIYRQILSLNPSYSPWDFGDFRAEMAAKGITRDTMEARSNAKQALQSPNPAAAVLKRDPEWFDCNAGSWVWFEHCNEPLDTMRRLGGGGAQCAVEGGKCTRFACAWTCGLYLCSRTGGYVAVECAGIARDAERISRTCSYWDFHGLQARGRLVYDHHYSEVTKQDC</sequence>
<keyword evidence="1" id="KW-0732">Signal</keyword>
<comment type="caution">
    <text evidence="2">The sequence shown here is derived from an EMBL/GenBank/DDBJ whole genome shotgun (WGS) entry which is preliminary data.</text>
</comment>
<evidence type="ECO:0000256" key="1">
    <source>
        <dbReference type="SAM" id="SignalP"/>
    </source>
</evidence>
<keyword evidence="3" id="KW-1185">Reference proteome</keyword>
<evidence type="ECO:0000313" key="2">
    <source>
        <dbReference type="EMBL" id="KAK0627460.1"/>
    </source>
</evidence>
<proteinExistence type="predicted"/>
<protein>
    <submittedName>
        <fullName evidence="2">Uncharacterized protein</fullName>
    </submittedName>
</protein>
<dbReference type="Proteomes" id="UP001175000">
    <property type="component" value="Unassembled WGS sequence"/>
</dbReference>
<dbReference type="EMBL" id="JAULSU010000002">
    <property type="protein sequence ID" value="KAK0627460.1"/>
    <property type="molecule type" value="Genomic_DNA"/>
</dbReference>